<protein>
    <recommendedName>
        <fullName evidence="1">Schlafen AlbA-2 domain-containing protein</fullName>
    </recommendedName>
</protein>
<evidence type="ECO:0000313" key="3">
    <source>
        <dbReference type="Proteomes" id="UP000002139"/>
    </source>
</evidence>
<dbReference type="InterPro" id="IPR007421">
    <property type="entry name" value="Schlafen_AlbA_2_dom"/>
</dbReference>
<dbReference type="RefSeq" id="WP_012239237.1">
    <property type="nucleotide sequence ID" value="NC_010162.1"/>
</dbReference>
<dbReference type="Proteomes" id="UP000002139">
    <property type="component" value="Chromosome"/>
</dbReference>
<dbReference type="KEGG" id="scl:sce6624"/>
<reference evidence="2 3" key="1">
    <citation type="journal article" date="2007" name="Nat. Biotechnol.">
        <title>Complete genome sequence of the myxobacterium Sorangium cellulosum.</title>
        <authorList>
            <person name="Schneiker S."/>
            <person name="Perlova O."/>
            <person name="Kaiser O."/>
            <person name="Gerth K."/>
            <person name="Alici A."/>
            <person name="Altmeyer M.O."/>
            <person name="Bartels D."/>
            <person name="Bekel T."/>
            <person name="Beyer S."/>
            <person name="Bode E."/>
            <person name="Bode H.B."/>
            <person name="Bolten C.J."/>
            <person name="Choudhuri J.V."/>
            <person name="Doss S."/>
            <person name="Elnakady Y.A."/>
            <person name="Frank B."/>
            <person name="Gaigalat L."/>
            <person name="Goesmann A."/>
            <person name="Groeger C."/>
            <person name="Gross F."/>
            <person name="Jelsbak L."/>
            <person name="Jelsbak L."/>
            <person name="Kalinowski J."/>
            <person name="Kegler C."/>
            <person name="Knauber T."/>
            <person name="Konietzny S."/>
            <person name="Kopp M."/>
            <person name="Krause L."/>
            <person name="Krug D."/>
            <person name="Linke B."/>
            <person name="Mahmud T."/>
            <person name="Martinez-Arias R."/>
            <person name="McHardy A.C."/>
            <person name="Merai M."/>
            <person name="Meyer F."/>
            <person name="Mormann S."/>
            <person name="Munoz-Dorado J."/>
            <person name="Perez J."/>
            <person name="Pradella S."/>
            <person name="Rachid S."/>
            <person name="Raddatz G."/>
            <person name="Rosenau F."/>
            <person name="Rueckert C."/>
            <person name="Sasse F."/>
            <person name="Scharfe M."/>
            <person name="Schuster S.C."/>
            <person name="Suen G."/>
            <person name="Treuner-Lange A."/>
            <person name="Velicer G.J."/>
            <person name="Vorholter F.-J."/>
            <person name="Weissman K.J."/>
            <person name="Welch R.D."/>
            <person name="Wenzel S.C."/>
            <person name="Whitworth D.E."/>
            <person name="Wilhelm S."/>
            <person name="Wittmann C."/>
            <person name="Bloecker H."/>
            <person name="Puehler A."/>
            <person name="Mueller R."/>
        </authorList>
    </citation>
    <scope>NUCLEOTIDE SEQUENCE [LARGE SCALE GENOMIC DNA]</scope>
    <source>
        <strain evidence="3">So ce56</strain>
    </source>
</reference>
<gene>
    <name evidence="2" type="ordered locus">sce6624</name>
</gene>
<dbReference type="AlphaFoldDB" id="A9GPQ9"/>
<feature type="domain" description="Schlafen AlbA-2" evidence="1">
    <location>
        <begin position="25"/>
        <end position="150"/>
    </location>
</feature>
<sequence>MVFNKPVTELTKEDIDVLIENEVQESKMLDYKRDLPTENKEFAADVAAFANAAGGFIIFGIPEKEDAAGKRTGMPASADGIAKFNEDEVIRRLEGIVRTNIDPKIPTLQWKAIPGFPRGPILVLYIPRSWSAPHMLTAGESRFPSRNDRNKVWLDVREIRSAFLLSAEMPTLIRRFRDERLGRIMADETPVMLDGRTRVVLHVIPFSSMSMDATMDLKPWEKNLPYPMGGGGVSNFRYNFDGFLTWKSISDKLQYSYLQVFRSGALETVSVIYTGRVQDGQFEFYPNQVEEKITGVLPDYISRYQRLGIEAPIVILVSLLNVKGATFKNQNEWFRGHRPIDREVLLLPDVILQEYPDDVKSTLRGILRPTFDALWQACGVAESPATPW</sequence>
<evidence type="ECO:0000259" key="1">
    <source>
        <dbReference type="Pfam" id="PF04326"/>
    </source>
</evidence>
<organism evidence="2 3">
    <name type="scientific">Sorangium cellulosum (strain So ce56)</name>
    <name type="common">Polyangium cellulosum (strain So ce56)</name>
    <dbReference type="NCBI Taxonomy" id="448385"/>
    <lineage>
        <taxon>Bacteria</taxon>
        <taxon>Pseudomonadati</taxon>
        <taxon>Myxococcota</taxon>
        <taxon>Polyangia</taxon>
        <taxon>Polyangiales</taxon>
        <taxon>Polyangiaceae</taxon>
        <taxon>Sorangium</taxon>
    </lineage>
</organism>
<dbReference type="HOGENOM" id="CLU_710990_0_0_7"/>
<dbReference type="Gene3D" id="3.30.950.30">
    <property type="entry name" value="Schlafen, AAA domain"/>
    <property type="match status" value="1"/>
</dbReference>
<keyword evidence="3" id="KW-1185">Reference proteome</keyword>
<dbReference type="InterPro" id="IPR038461">
    <property type="entry name" value="Schlafen_AlbA_2_dom_sf"/>
</dbReference>
<evidence type="ECO:0000313" key="2">
    <source>
        <dbReference type="EMBL" id="CAN96793.1"/>
    </source>
</evidence>
<dbReference type="eggNOG" id="COG2865">
    <property type="taxonomic scope" value="Bacteria"/>
</dbReference>
<name>A9GPQ9_SORC5</name>
<accession>A9GPQ9</accession>
<dbReference type="BioCyc" id="SCEL448385:SCE_RS33970-MONOMER"/>
<dbReference type="STRING" id="448385.sce6624"/>
<proteinExistence type="predicted"/>
<dbReference type="Pfam" id="PF04326">
    <property type="entry name" value="SLFN_AlbA_2"/>
    <property type="match status" value="1"/>
</dbReference>
<dbReference type="EMBL" id="AM746676">
    <property type="protein sequence ID" value="CAN96793.1"/>
    <property type="molecule type" value="Genomic_DNA"/>
</dbReference>